<dbReference type="SUPFAM" id="SSF53720">
    <property type="entry name" value="ALDH-like"/>
    <property type="match status" value="1"/>
</dbReference>
<dbReference type="InParanoid" id="A0A1X2HVP9"/>
<dbReference type="FunFam" id="3.40.309.10:FF:000003">
    <property type="entry name" value="Aldehyde dehydrogenase"/>
    <property type="match status" value="1"/>
</dbReference>
<evidence type="ECO:0000313" key="9">
    <source>
        <dbReference type="EMBL" id="ORZ03168.1"/>
    </source>
</evidence>
<reference evidence="9 10" key="1">
    <citation type="submission" date="2016-07" db="EMBL/GenBank/DDBJ databases">
        <title>Pervasive Adenine N6-methylation of Active Genes in Fungi.</title>
        <authorList>
            <consortium name="DOE Joint Genome Institute"/>
            <person name="Mondo S.J."/>
            <person name="Dannebaum R.O."/>
            <person name="Kuo R.C."/>
            <person name="Labutti K."/>
            <person name="Haridas S."/>
            <person name="Kuo A."/>
            <person name="Salamov A."/>
            <person name="Ahrendt S.R."/>
            <person name="Lipzen A."/>
            <person name="Sullivan W."/>
            <person name="Andreopoulos W.B."/>
            <person name="Clum A."/>
            <person name="Lindquist E."/>
            <person name="Daum C."/>
            <person name="Ramamoorthy G.K."/>
            <person name="Gryganskyi A."/>
            <person name="Culley D."/>
            <person name="Magnuson J.K."/>
            <person name="James T.Y."/>
            <person name="O'Malley M.A."/>
            <person name="Stajich J.E."/>
            <person name="Spatafora J.W."/>
            <person name="Visel A."/>
            <person name="Grigoriev I.V."/>
        </authorList>
    </citation>
    <scope>NUCLEOTIDE SEQUENCE [LARGE SCALE GENOMIC DNA]</scope>
    <source>
        <strain evidence="9 10">NRRL 2496</strain>
    </source>
</reference>
<dbReference type="FunFam" id="3.40.605.10:FF:000004">
    <property type="entry name" value="Aldehyde dehydrogenase"/>
    <property type="match status" value="1"/>
</dbReference>
<dbReference type="PROSITE" id="PS00687">
    <property type="entry name" value="ALDEHYDE_DEHYDR_GLU"/>
    <property type="match status" value="1"/>
</dbReference>
<dbReference type="PIRSF" id="PIRSF036492">
    <property type="entry name" value="ALDH"/>
    <property type="match status" value="1"/>
</dbReference>
<dbReference type="STRING" id="13706.A0A1X2HVP9"/>
<feature type="active site" evidence="5">
    <location>
        <position position="253"/>
    </location>
</feature>
<keyword evidence="2 4" id="KW-0560">Oxidoreductase</keyword>
<dbReference type="InterPro" id="IPR015590">
    <property type="entry name" value="Aldehyde_DH_dom"/>
</dbReference>
<evidence type="ECO:0000256" key="4">
    <source>
        <dbReference type="PIRNR" id="PIRNR036492"/>
    </source>
</evidence>
<dbReference type="GO" id="GO:0005737">
    <property type="term" value="C:cytoplasm"/>
    <property type="evidence" value="ECO:0007669"/>
    <property type="project" value="TreeGrafter"/>
</dbReference>
<evidence type="ECO:0000256" key="3">
    <source>
        <dbReference type="ARBA" id="ARBA00023027"/>
    </source>
</evidence>
<sequence>MVELEYTPVESVPAIVQDLRKTFNTGITKDVSYRKQQLGNLLRFIDENSPAIQKALYEDLHKHSLETNIGEISSVVDEIKYMLKNVDRLSKPTSTKKRFMMNAMDKTYVRKEPKGVVAVLGAWNYPINLLFNPVVGAIAAGCCVVIKPSEVSVNTAALIGRVLPQYLDKRSYVVLNGAVPETTALLEQRLDHIFYTGNGMVGKIVMTAAAKHLTPVTLELGGKSPAFVTPDADFNITAKRLIWGKFFNCGQTCVAPDYVLVCRDQVERLLVALRKVVTEYYGANPQKSESYGRIVNHRQFDRLKKILDCYDRNTIVVGGQSDRDDRYIAPTIISPVQPNDPHIMQDEIFGPLLPIVPVKNMDEAIEVVNSRDHPLALYVFAGSSSSYNYILGKTNSGGVCVNDTLMHLQELSLPFGGVGPSGMGSYHGDRSFETFTHERATMVKSTFGESLMAVRYPPYNDDKVAVLSMMTYGLSGSVGNKIKTFFRACAASIRVLTRKQPNV</sequence>
<dbReference type="InterPro" id="IPR016163">
    <property type="entry name" value="Ald_DH_C"/>
</dbReference>
<comment type="caution">
    <text evidence="9">The sequence shown here is derived from an EMBL/GenBank/DDBJ whole genome shotgun (WGS) entry which is preliminary data.</text>
</comment>
<proteinExistence type="inferred from homology"/>
<dbReference type="OMA" id="EIDWCKQ"/>
<dbReference type="PROSITE" id="PS00070">
    <property type="entry name" value="ALDEHYDE_DEHYDR_CYS"/>
    <property type="match status" value="1"/>
</dbReference>
<dbReference type="EMBL" id="MCGN01000001">
    <property type="protein sequence ID" value="ORZ03168.1"/>
    <property type="molecule type" value="Genomic_DNA"/>
</dbReference>
<protein>
    <recommendedName>
        <fullName evidence="4">Aldehyde dehydrogenase</fullName>
    </recommendedName>
</protein>
<evidence type="ECO:0000259" key="8">
    <source>
        <dbReference type="Pfam" id="PF00171"/>
    </source>
</evidence>
<dbReference type="InterPro" id="IPR016160">
    <property type="entry name" value="Ald_DH_CS_CYS"/>
</dbReference>
<dbReference type="PANTHER" id="PTHR43570">
    <property type="entry name" value="ALDEHYDE DEHYDROGENASE"/>
    <property type="match status" value="1"/>
</dbReference>
<dbReference type="Proteomes" id="UP000242180">
    <property type="component" value="Unassembled WGS sequence"/>
</dbReference>
<dbReference type="InterPro" id="IPR012394">
    <property type="entry name" value="Aldehyde_DH_NAD(P)"/>
</dbReference>
<evidence type="ECO:0000313" key="10">
    <source>
        <dbReference type="Proteomes" id="UP000242180"/>
    </source>
</evidence>
<dbReference type="Gene3D" id="3.40.309.10">
    <property type="entry name" value="Aldehyde Dehydrogenase, Chain A, domain 2"/>
    <property type="match status" value="1"/>
</dbReference>
<evidence type="ECO:0000256" key="7">
    <source>
        <dbReference type="RuleBase" id="RU003345"/>
    </source>
</evidence>
<dbReference type="Gene3D" id="3.40.605.10">
    <property type="entry name" value="Aldehyde Dehydrogenase, Chain A, domain 1"/>
    <property type="match status" value="1"/>
</dbReference>
<name>A0A1X2HVP9_SYNRA</name>
<organism evidence="9 10">
    <name type="scientific">Syncephalastrum racemosum</name>
    <name type="common">Filamentous fungus</name>
    <dbReference type="NCBI Taxonomy" id="13706"/>
    <lineage>
        <taxon>Eukaryota</taxon>
        <taxon>Fungi</taxon>
        <taxon>Fungi incertae sedis</taxon>
        <taxon>Mucoromycota</taxon>
        <taxon>Mucoromycotina</taxon>
        <taxon>Mucoromycetes</taxon>
        <taxon>Mucorales</taxon>
        <taxon>Syncephalastraceae</taxon>
        <taxon>Syncephalastrum</taxon>
    </lineage>
</organism>
<keyword evidence="10" id="KW-1185">Reference proteome</keyword>
<dbReference type="Pfam" id="PF00171">
    <property type="entry name" value="Aldedh"/>
    <property type="match status" value="1"/>
</dbReference>
<accession>A0A1X2HVP9</accession>
<keyword evidence="3" id="KW-0520">NAD</keyword>
<evidence type="ECO:0000256" key="2">
    <source>
        <dbReference type="ARBA" id="ARBA00023002"/>
    </source>
</evidence>
<dbReference type="PANTHER" id="PTHR43570:SF16">
    <property type="entry name" value="ALDEHYDE DEHYDROGENASE TYPE III, ISOFORM Q"/>
    <property type="match status" value="1"/>
</dbReference>
<dbReference type="GO" id="GO:0004029">
    <property type="term" value="F:aldehyde dehydrogenase (NAD+) activity"/>
    <property type="evidence" value="ECO:0007669"/>
    <property type="project" value="TreeGrafter"/>
</dbReference>
<gene>
    <name evidence="9" type="ORF">BCR43DRAFT_482854</name>
</gene>
<dbReference type="AlphaFoldDB" id="A0A1X2HVP9"/>
<evidence type="ECO:0000256" key="1">
    <source>
        <dbReference type="ARBA" id="ARBA00009986"/>
    </source>
</evidence>
<feature type="active site" evidence="5 6">
    <location>
        <position position="219"/>
    </location>
</feature>
<feature type="domain" description="Aldehyde dehydrogenase" evidence="8">
    <location>
        <begin position="9"/>
        <end position="438"/>
    </location>
</feature>
<dbReference type="GO" id="GO:0006081">
    <property type="term" value="P:aldehyde metabolic process"/>
    <property type="evidence" value="ECO:0007669"/>
    <property type="project" value="InterPro"/>
</dbReference>
<evidence type="ECO:0000256" key="5">
    <source>
        <dbReference type="PIRSR" id="PIRSR036492-1"/>
    </source>
</evidence>
<dbReference type="InterPro" id="IPR016162">
    <property type="entry name" value="Ald_DH_N"/>
</dbReference>
<evidence type="ECO:0000256" key="6">
    <source>
        <dbReference type="PROSITE-ProRule" id="PRU10007"/>
    </source>
</evidence>
<dbReference type="OrthoDB" id="440325at2759"/>
<dbReference type="InterPro" id="IPR029510">
    <property type="entry name" value="Ald_DH_CS_GLU"/>
</dbReference>
<comment type="similarity">
    <text evidence="1 4 7">Belongs to the aldehyde dehydrogenase family.</text>
</comment>
<dbReference type="InterPro" id="IPR016161">
    <property type="entry name" value="Ald_DH/histidinol_DH"/>
</dbReference>